<keyword evidence="3" id="KW-1185">Reference proteome</keyword>
<keyword evidence="1" id="KW-1133">Transmembrane helix</keyword>
<reference evidence="2 3" key="1">
    <citation type="submission" date="2016-11" db="EMBL/GenBank/DDBJ databases">
        <authorList>
            <person name="Jaros S."/>
            <person name="Januszkiewicz K."/>
            <person name="Wedrychowicz H."/>
        </authorList>
    </citation>
    <scope>NUCLEOTIDE SEQUENCE [LARGE SCALE GENOMIC DNA]</scope>
    <source>
        <strain evidence="2">NCIMB 2154T</strain>
    </source>
</reference>
<keyword evidence="1" id="KW-0812">Transmembrane</keyword>
<keyword evidence="1" id="KW-0472">Membrane</keyword>
<dbReference type="AlphaFoldDB" id="A0A2H1E6K7"/>
<evidence type="ECO:0000313" key="2">
    <source>
        <dbReference type="EMBL" id="SFZ80388.1"/>
    </source>
</evidence>
<dbReference type="GeneID" id="47722085"/>
<evidence type="ECO:0000256" key="1">
    <source>
        <dbReference type="SAM" id="Phobius"/>
    </source>
</evidence>
<evidence type="ECO:0000313" key="3">
    <source>
        <dbReference type="Proteomes" id="UP000231564"/>
    </source>
</evidence>
<feature type="transmembrane region" description="Helical" evidence="1">
    <location>
        <begin position="89"/>
        <end position="109"/>
    </location>
</feature>
<gene>
    <name evidence="2" type="ORF">MARIT_0487</name>
</gene>
<protein>
    <submittedName>
        <fullName evidence="2">Conserved hypothetical membrane protein</fullName>
    </submittedName>
</protein>
<sequence>MEEYKNNALFLRPRFSLELKESQQKLIEKFKKKLEESSYKSCSKVIDEHIVIDIPKEENHFWSPQLHLEVEERGGEVTLKGLFGPKPQVWTLFMFIHFIIATAFISFAIMVYVEMSLGKDITFPLVMLVLLPIVWIVLYFLGQLGKETGKVQMERLQRFMLELIEHKE</sequence>
<proteinExistence type="predicted"/>
<dbReference type="EMBL" id="LT634361">
    <property type="protein sequence ID" value="SFZ80388.1"/>
    <property type="molecule type" value="Genomic_DNA"/>
</dbReference>
<dbReference type="KEGG" id="tmar:MARIT_0487"/>
<organism evidence="2 3">
    <name type="scientific">Tenacibaculum maritimum NCIMB 2154</name>
    <dbReference type="NCBI Taxonomy" id="1349785"/>
    <lineage>
        <taxon>Bacteria</taxon>
        <taxon>Pseudomonadati</taxon>
        <taxon>Bacteroidota</taxon>
        <taxon>Flavobacteriia</taxon>
        <taxon>Flavobacteriales</taxon>
        <taxon>Flavobacteriaceae</taxon>
        <taxon>Tenacibaculum</taxon>
    </lineage>
</organism>
<dbReference type="OrthoDB" id="1451346at2"/>
<dbReference type="RefSeq" id="WP_024742088.1">
    <property type="nucleotide sequence ID" value="NZ_BAUG01000047.1"/>
</dbReference>
<accession>A0A2H1E6K7</accession>
<name>A0A2H1E6K7_9FLAO</name>
<feature type="transmembrane region" description="Helical" evidence="1">
    <location>
        <begin position="121"/>
        <end position="141"/>
    </location>
</feature>
<dbReference type="Proteomes" id="UP000231564">
    <property type="component" value="Chromosome MARIT"/>
</dbReference>
<dbReference type="STRING" id="1349785.GCA_000509405_00536"/>